<dbReference type="Gene3D" id="1.20.1560.10">
    <property type="entry name" value="ABC transporter type 1, transmembrane domain"/>
    <property type="match status" value="1"/>
</dbReference>
<dbReference type="RefSeq" id="WP_017455037.1">
    <property type="nucleotide sequence ID" value="NZ_CP008956.1"/>
</dbReference>
<dbReference type="PROSITE" id="PS50893">
    <property type="entry name" value="ABC_TRANSPORTER_2"/>
    <property type="match status" value="1"/>
</dbReference>
<dbReference type="Pfam" id="PF00664">
    <property type="entry name" value="ABC_membrane"/>
    <property type="match status" value="1"/>
</dbReference>
<dbReference type="InterPro" id="IPR003593">
    <property type="entry name" value="AAA+_ATPase"/>
</dbReference>
<dbReference type="PANTHER" id="PTHR24221:SF606">
    <property type="entry name" value="COLICIN V SECRETION-PROCESSING ATP-BINDING PROTEIN"/>
    <property type="match status" value="1"/>
</dbReference>
<evidence type="ECO:0000259" key="14">
    <source>
        <dbReference type="PROSITE" id="PS50893"/>
    </source>
</evidence>
<evidence type="ECO:0000256" key="1">
    <source>
        <dbReference type="ARBA" id="ARBA00004651"/>
    </source>
</evidence>
<dbReference type="PANTHER" id="PTHR24221">
    <property type="entry name" value="ATP-BINDING CASSETTE SUB-FAMILY B"/>
    <property type="match status" value="1"/>
</dbReference>
<dbReference type="GO" id="GO:0008234">
    <property type="term" value="F:cysteine-type peptidase activity"/>
    <property type="evidence" value="ECO:0007669"/>
    <property type="project" value="InterPro"/>
</dbReference>
<evidence type="ECO:0000256" key="10">
    <source>
        <dbReference type="ARBA" id="ARBA00055355"/>
    </source>
</evidence>
<feature type="domain" description="Peptidase C39" evidence="16">
    <location>
        <begin position="21"/>
        <end position="140"/>
    </location>
</feature>
<feature type="transmembrane region" description="Helical" evidence="13">
    <location>
        <begin position="310"/>
        <end position="328"/>
    </location>
</feature>
<evidence type="ECO:0000259" key="16">
    <source>
        <dbReference type="PROSITE" id="PS50990"/>
    </source>
</evidence>
<dbReference type="InterPro" id="IPR039421">
    <property type="entry name" value="Type_1_exporter"/>
</dbReference>
<dbReference type="InterPro" id="IPR027417">
    <property type="entry name" value="P-loop_NTPase"/>
</dbReference>
<evidence type="ECO:0000256" key="3">
    <source>
        <dbReference type="ARBA" id="ARBA00022475"/>
    </source>
</evidence>
<keyword evidence="4 13" id="KW-0812">Transmembrane</keyword>
<keyword evidence="7" id="KW-0067">ATP-binding</keyword>
<dbReference type="GO" id="GO:0031640">
    <property type="term" value="P:killing of cells of another organism"/>
    <property type="evidence" value="ECO:0007669"/>
    <property type="project" value="UniProtKB-KW"/>
</dbReference>
<keyword evidence="3" id="KW-1003">Cell membrane</keyword>
<dbReference type="InterPro" id="IPR011527">
    <property type="entry name" value="ABC1_TM_dom"/>
</dbReference>
<dbReference type="GO" id="GO:0005886">
    <property type="term" value="C:plasma membrane"/>
    <property type="evidence" value="ECO:0007669"/>
    <property type="project" value="UniProtKB-SubCell"/>
</dbReference>
<feature type="domain" description="ABC transporter" evidence="14">
    <location>
        <begin position="487"/>
        <end position="716"/>
    </location>
</feature>
<evidence type="ECO:0000259" key="15">
    <source>
        <dbReference type="PROSITE" id="PS50929"/>
    </source>
</evidence>
<feature type="transmembrane region" description="Helical" evidence="13">
    <location>
        <begin position="399"/>
        <end position="418"/>
    </location>
</feature>
<dbReference type="Gene3D" id="3.90.70.10">
    <property type="entry name" value="Cysteine proteinases"/>
    <property type="match status" value="1"/>
</dbReference>
<dbReference type="Proteomes" id="UP000501648">
    <property type="component" value="Chromosome"/>
</dbReference>
<dbReference type="GO" id="GO:0005524">
    <property type="term" value="F:ATP binding"/>
    <property type="evidence" value="ECO:0007669"/>
    <property type="project" value="UniProtKB-KW"/>
</dbReference>
<dbReference type="SUPFAM" id="SSF90123">
    <property type="entry name" value="ABC transporter transmembrane region"/>
    <property type="match status" value="1"/>
</dbReference>
<evidence type="ECO:0000256" key="6">
    <source>
        <dbReference type="ARBA" id="ARBA00022741"/>
    </source>
</evidence>
<keyword evidence="8 13" id="KW-1133">Transmembrane helix</keyword>
<keyword evidence="2" id="KW-0813">Transport</keyword>
<comment type="similarity">
    <text evidence="11">Belongs to the ABC transporter superfamily. Cyclolysin exporter (TC 3.A.1.109.2) family.</text>
</comment>
<dbReference type="PROSITE" id="PS50929">
    <property type="entry name" value="ABC_TM1F"/>
    <property type="match status" value="1"/>
</dbReference>
<evidence type="ECO:0000256" key="2">
    <source>
        <dbReference type="ARBA" id="ARBA00022448"/>
    </source>
</evidence>
<feature type="domain" description="ABC transmembrane type-1" evidence="15">
    <location>
        <begin position="174"/>
        <end position="453"/>
    </location>
</feature>
<evidence type="ECO:0000256" key="12">
    <source>
        <dbReference type="ARBA" id="ARBA00072252"/>
    </source>
</evidence>
<evidence type="ECO:0000256" key="4">
    <source>
        <dbReference type="ARBA" id="ARBA00022692"/>
    </source>
</evidence>
<evidence type="ECO:0000256" key="8">
    <source>
        <dbReference type="ARBA" id="ARBA00022989"/>
    </source>
</evidence>
<accession>A0A6M3ZJL7</accession>
<evidence type="ECO:0000256" key="9">
    <source>
        <dbReference type="ARBA" id="ARBA00023136"/>
    </source>
</evidence>
<dbReference type="GO" id="GO:0016887">
    <property type="term" value="F:ATP hydrolysis activity"/>
    <property type="evidence" value="ECO:0007669"/>
    <property type="project" value="InterPro"/>
</dbReference>
<protein>
    <recommendedName>
        <fullName evidence="12">Cyclolysin secretion/processing ATP-binding protein CyaB</fullName>
    </recommendedName>
</protein>
<feature type="transmembrane region" description="Helical" evidence="13">
    <location>
        <begin position="171"/>
        <end position="195"/>
    </location>
</feature>
<organism evidence="17 18">
    <name type="scientific">Herbaspirillum rubrisubalbicans Os34</name>
    <dbReference type="NCBI Taxonomy" id="1235827"/>
    <lineage>
        <taxon>Bacteria</taxon>
        <taxon>Pseudomonadati</taxon>
        <taxon>Pseudomonadota</taxon>
        <taxon>Betaproteobacteria</taxon>
        <taxon>Burkholderiales</taxon>
        <taxon>Oxalobacteraceae</taxon>
        <taxon>Herbaspirillum</taxon>
    </lineage>
</organism>
<dbReference type="InterPro" id="IPR005074">
    <property type="entry name" value="Peptidase_C39"/>
</dbReference>
<dbReference type="Gene3D" id="3.40.50.300">
    <property type="entry name" value="P-loop containing nucleotide triphosphate hydrolases"/>
    <property type="match status" value="1"/>
</dbReference>
<comment type="subcellular location">
    <subcellularLocation>
        <location evidence="1">Cell membrane</location>
        <topology evidence="1">Multi-pass membrane protein</topology>
    </subcellularLocation>
</comment>
<sequence length="716" mass="79899">MEKITEFLSKMGAAELPMILQTEATECGLVCVCMVAGFHGLNIDIRKLRNKFPVSLKGATLSHLVKVTDRVGMSSRPLQLDMNEIDQLRLPCIIHWEFNHFVVLKEKKGNEFIVHDPARGKRRLSSEEFSKSFTGVALEIWPSTNFSKNEELPPINLRRLMGKISGLKRSLAQVVILSLVLEVFSLISPLFMQIVLDNVVITGDKDLLITLAIGFGLLLLSQQLITAARTWIGMYVGTSMSIQWRANVFSHLLSLPIQYFEKRHLGDVVSRFGAADTIQQTLTTSLLAAILDGLMTIITLVMMFVYSPMLGWVAVAAMTLYGLGRWAWYQPLRTASQDLIVRSARTQSHFLETMRGVRAIKLFQSEDERRSTWLSLLISQLNGSLKTQKLNLLYKQLNGLLFGIEGILIIWLGATMVMDGKFTVGMLIAFNSYKGQFNGRVTGLIDNFFSLKMLQLQGERLSDILLTPPEVLSTEAHEDRRELDGSIELKDVIYRYAHGEPTVLDGVNLNIRSGESVAIIGPTGCGKSTLMQVMIGILPATRGNVLIGGKDLSEVGIKKLRNMIATVMQDDVLFAGSIQENIAFFGGDIDHARVEECARIAEIHHDILQMPMGYNTLVGDMGMVLSGGQKQRVLIARALYKRPKILFLDEATCHLDLDRERRLVESLKRLDVTRIVIAHRPETIAAADRVVTLHHGRIVSSEQMSIDDSATRERAA</sequence>
<dbReference type="GO" id="GO:0034040">
    <property type="term" value="F:ATPase-coupled lipid transmembrane transporter activity"/>
    <property type="evidence" value="ECO:0007669"/>
    <property type="project" value="TreeGrafter"/>
</dbReference>
<dbReference type="GO" id="GO:0140359">
    <property type="term" value="F:ABC-type transporter activity"/>
    <property type="evidence" value="ECO:0007669"/>
    <property type="project" value="InterPro"/>
</dbReference>
<dbReference type="SUPFAM" id="SSF52540">
    <property type="entry name" value="P-loop containing nucleoside triphosphate hydrolases"/>
    <property type="match status" value="1"/>
</dbReference>
<dbReference type="Pfam" id="PF03412">
    <property type="entry name" value="Peptidase_C39"/>
    <property type="match status" value="1"/>
</dbReference>
<reference evidence="17 18" key="1">
    <citation type="journal article" date="2012" name="J. Bacteriol.">
        <title>Genome sequence of the pathogenic Herbaspirillum seropedicae strain Os34, isolated from rice roots.</title>
        <authorList>
            <person name="Ye W."/>
            <person name="Ye S."/>
            <person name="Liu J."/>
            <person name="Chang S."/>
            <person name="Chen M."/>
            <person name="Zhu B."/>
            <person name="Guo L."/>
            <person name="An Q."/>
        </authorList>
    </citation>
    <scope>NUCLEOTIDE SEQUENCE [LARGE SCALE GENOMIC DNA]</scope>
    <source>
        <strain evidence="17 18">Os34</strain>
    </source>
</reference>
<dbReference type="InterPro" id="IPR036640">
    <property type="entry name" value="ABC1_TM_sf"/>
</dbReference>
<evidence type="ECO:0000256" key="7">
    <source>
        <dbReference type="ARBA" id="ARBA00022840"/>
    </source>
</evidence>
<keyword evidence="5" id="KW-0204">Cytolysis</keyword>
<name>A0A6M3ZJL7_9BURK</name>
<feature type="transmembrane region" description="Helical" evidence="13">
    <location>
        <begin position="286"/>
        <end position="304"/>
    </location>
</feature>
<dbReference type="PROSITE" id="PS00211">
    <property type="entry name" value="ABC_TRANSPORTER_1"/>
    <property type="match status" value="1"/>
</dbReference>
<dbReference type="PROSITE" id="PS50990">
    <property type="entry name" value="PEPTIDASE_C39"/>
    <property type="match status" value="1"/>
</dbReference>
<proteinExistence type="inferred from homology"/>
<dbReference type="Pfam" id="PF00005">
    <property type="entry name" value="ABC_tran"/>
    <property type="match status" value="1"/>
</dbReference>
<keyword evidence="5" id="KW-0354">Hemolysis</keyword>
<dbReference type="InterPro" id="IPR033838">
    <property type="entry name" value="CvaB_peptidase"/>
</dbReference>
<dbReference type="GO" id="GO:0006508">
    <property type="term" value="P:proteolysis"/>
    <property type="evidence" value="ECO:0007669"/>
    <property type="project" value="InterPro"/>
</dbReference>
<dbReference type="AlphaFoldDB" id="A0A6M3ZJL7"/>
<feature type="transmembrane region" description="Helical" evidence="13">
    <location>
        <begin position="207"/>
        <end position="225"/>
    </location>
</feature>
<evidence type="ECO:0000256" key="11">
    <source>
        <dbReference type="ARBA" id="ARBA00061173"/>
    </source>
</evidence>
<dbReference type="EMBL" id="CP008956">
    <property type="protein sequence ID" value="QJP98780.1"/>
    <property type="molecule type" value="Genomic_DNA"/>
</dbReference>
<comment type="function">
    <text evidence="10">Involved in the export of calmodulin-sensitive adenylate cyclase-hemolysin (cyclolysin).</text>
</comment>
<evidence type="ECO:0000256" key="5">
    <source>
        <dbReference type="ARBA" id="ARBA00022735"/>
    </source>
</evidence>
<keyword evidence="9 13" id="KW-0472">Membrane</keyword>
<dbReference type="InterPro" id="IPR017871">
    <property type="entry name" value="ABC_transporter-like_CS"/>
</dbReference>
<dbReference type="CDD" id="cd02419">
    <property type="entry name" value="Peptidase_C39C"/>
    <property type="match status" value="1"/>
</dbReference>
<gene>
    <name evidence="17" type="ORF">C798_00605</name>
</gene>
<dbReference type="FunFam" id="3.40.50.300:FF:000299">
    <property type="entry name" value="ABC transporter ATP-binding protein/permease"/>
    <property type="match status" value="1"/>
</dbReference>
<evidence type="ECO:0000313" key="17">
    <source>
        <dbReference type="EMBL" id="QJP98780.1"/>
    </source>
</evidence>
<dbReference type="InterPro" id="IPR003439">
    <property type="entry name" value="ABC_transporter-like_ATP-bd"/>
</dbReference>
<dbReference type="CDD" id="cd18567">
    <property type="entry name" value="ABC_6TM_CvaB_RaxB_like"/>
    <property type="match status" value="1"/>
</dbReference>
<keyword evidence="6" id="KW-0547">Nucleotide-binding</keyword>
<evidence type="ECO:0000256" key="13">
    <source>
        <dbReference type="SAM" id="Phobius"/>
    </source>
</evidence>
<evidence type="ECO:0000313" key="18">
    <source>
        <dbReference type="Proteomes" id="UP000501648"/>
    </source>
</evidence>
<dbReference type="SMART" id="SM00382">
    <property type="entry name" value="AAA"/>
    <property type="match status" value="1"/>
</dbReference>